<protein>
    <submittedName>
        <fullName evidence="1">Head decoration protein</fullName>
    </submittedName>
</protein>
<dbReference type="InterPro" id="IPR004195">
    <property type="entry name" value="Head_decoration_D"/>
</dbReference>
<reference evidence="1 2" key="1">
    <citation type="submission" date="2017-08" db="EMBL/GenBank/DDBJ databases">
        <title>Infants hospitalized years apart are colonized by the same room-sourced microbial strains.</title>
        <authorList>
            <person name="Brooks B."/>
            <person name="Olm M.R."/>
            <person name="Firek B.A."/>
            <person name="Baker R."/>
            <person name="Thomas B.C."/>
            <person name="Morowitz M.J."/>
            <person name="Banfield J.F."/>
        </authorList>
    </citation>
    <scope>NUCLEOTIDE SEQUENCE [LARGE SCALE GENOMIC DNA]</scope>
    <source>
        <strain evidence="1">S2_018_000_R2_104</strain>
    </source>
</reference>
<dbReference type="EMBL" id="QFNK01000253">
    <property type="protein sequence ID" value="PZO82640.1"/>
    <property type="molecule type" value="Genomic_DNA"/>
</dbReference>
<gene>
    <name evidence="1" type="ORF">DI626_09940</name>
</gene>
<dbReference type="AlphaFoldDB" id="A0A2W4ZJY4"/>
<proteinExistence type="predicted"/>
<dbReference type="Pfam" id="PF02924">
    <property type="entry name" value="HDPD"/>
    <property type="match status" value="1"/>
</dbReference>
<evidence type="ECO:0000313" key="1">
    <source>
        <dbReference type="EMBL" id="PZO82640.1"/>
    </source>
</evidence>
<name>A0A2W4ZJY4_9BACT</name>
<evidence type="ECO:0000313" key="2">
    <source>
        <dbReference type="Proteomes" id="UP000249557"/>
    </source>
</evidence>
<dbReference type="Proteomes" id="UP000249557">
    <property type="component" value="Unassembled WGS sequence"/>
</dbReference>
<accession>A0A2W4ZJY4</accession>
<sequence length="219" mass="22325">MNPILEQNVIGDFLLREEDAHYSRGLATVIEGAGILKPGAVLGKHTKNSVTATPTAGNTGNGVMGTVTLGALAETGNYLLRCIAAATNAGTFAVFTPSGYRLADATVAAAYAGGHLNFTLADGAADFIVGDTFTIAVTGDGKYDYAKAGAVNGLADAVAVLLVPVDATADDVPNVLILERDALVSTQGLIFDETIDDDNKRAAMIAGLKEVGILTVQGA</sequence>
<comment type="caution">
    <text evidence="1">The sequence shown here is derived from an EMBL/GenBank/DDBJ whole genome shotgun (WGS) entry which is preliminary data.</text>
</comment>
<organism evidence="1 2">
    <name type="scientific">Micavibrio aeruginosavorus</name>
    <dbReference type="NCBI Taxonomy" id="349221"/>
    <lineage>
        <taxon>Bacteria</taxon>
        <taxon>Pseudomonadati</taxon>
        <taxon>Bdellovibrionota</taxon>
        <taxon>Bdellovibrionia</taxon>
        <taxon>Bdellovibrionales</taxon>
        <taxon>Pseudobdellovibrionaceae</taxon>
        <taxon>Micavibrio</taxon>
    </lineage>
</organism>